<comment type="caution">
    <text evidence="2">The sequence shown here is derived from an EMBL/GenBank/DDBJ whole genome shotgun (WGS) entry which is preliminary data.</text>
</comment>
<dbReference type="EMBL" id="QLSZ01000003">
    <property type="protein sequence ID" value="RAR73825.1"/>
    <property type="molecule type" value="Genomic_DNA"/>
</dbReference>
<proteinExistence type="predicted"/>
<evidence type="ECO:0000313" key="2">
    <source>
        <dbReference type="EMBL" id="RAR73825.1"/>
    </source>
</evidence>
<keyword evidence="3" id="KW-1185">Reference proteome</keyword>
<gene>
    <name evidence="2" type="ORF">CLV55_103144</name>
</gene>
<dbReference type="InterPro" id="IPR025197">
    <property type="entry name" value="DUF4116"/>
</dbReference>
<organism evidence="2 3">
    <name type="scientific">Flavobacterium aciduliphilum</name>
    <dbReference type="NCBI Taxonomy" id="1101402"/>
    <lineage>
        <taxon>Bacteria</taxon>
        <taxon>Pseudomonadati</taxon>
        <taxon>Bacteroidota</taxon>
        <taxon>Flavobacteriia</taxon>
        <taxon>Flavobacteriales</taxon>
        <taxon>Flavobacteriaceae</taxon>
        <taxon>Flavobacterium</taxon>
    </lineage>
</organism>
<feature type="domain" description="DUF4116" evidence="1">
    <location>
        <begin position="401"/>
        <end position="449"/>
    </location>
</feature>
<dbReference type="Proteomes" id="UP000248840">
    <property type="component" value="Unassembled WGS sequence"/>
</dbReference>
<dbReference type="Pfam" id="PF13475">
    <property type="entry name" value="DUF4116"/>
    <property type="match status" value="2"/>
</dbReference>
<evidence type="ECO:0000259" key="1">
    <source>
        <dbReference type="Pfam" id="PF13475"/>
    </source>
</evidence>
<protein>
    <submittedName>
        <fullName evidence="2">Uncharacterized protein DUF4116</fullName>
    </submittedName>
</protein>
<dbReference type="AlphaFoldDB" id="A0A328YLW4"/>
<evidence type="ECO:0000313" key="3">
    <source>
        <dbReference type="Proteomes" id="UP000248840"/>
    </source>
</evidence>
<name>A0A328YLW4_9FLAO</name>
<sequence length="476" mass="56344">MATPVFKFQHPDLPGEDLYFIHNTFFELPETIPMDLTTFIWYHQQINRTLEGFFAAWDNLNQFQTSLEGHSFEEHFNENEKQQLYDDALFGLSLNEAKHNQKESLKLKEFIDSEKYKTDDIFEYVNPNIKLDYISGNIKLSFFYSRHYFMQYLWDNFNDKLDESDSYKHDKSIILALNKINGLGLSFASENLKKDSEVLLQGIKNDFRAFYFVDNSLKENKPFIIEALKKNVSIFQILENRIQNDEDICLEKTKQECLIFFEKEIRDLLYKNYELFENSNEVHEEDCSQETINYYNILSNEIDCGLMYLEEYAKDGPFFCTYESFFPYELLKNDEDYILNLFEIWPHTLVDYNVFYSVASSRLLKSKNFIIELLKLQSSIDSLRKSVKWNWTDFPISYWSDDEFVKAAIKVNGNALQYANDSYKKDKELVIQALKSSKSAIQFVDESLKNDEDVLALLSIKPIEIKDSEEDEDLPF</sequence>
<accession>A0A328YLW4</accession>
<feature type="domain" description="DUF4116" evidence="1">
    <location>
        <begin position="170"/>
        <end position="218"/>
    </location>
</feature>
<reference evidence="2 3" key="1">
    <citation type="submission" date="2018-06" db="EMBL/GenBank/DDBJ databases">
        <title>Genomic Encyclopedia of Archaeal and Bacterial Type Strains, Phase II (KMG-II): from individual species to whole genera.</title>
        <authorList>
            <person name="Goeker M."/>
        </authorList>
    </citation>
    <scope>NUCLEOTIDE SEQUENCE [LARGE SCALE GENOMIC DNA]</scope>
    <source>
        <strain evidence="2 3">DSM 25663</strain>
    </source>
</reference>
<dbReference type="RefSeq" id="WP_112112625.1">
    <property type="nucleotide sequence ID" value="NZ_QLSZ01000003.1"/>
</dbReference>